<dbReference type="GO" id="GO:0046872">
    <property type="term" value="F:metal ion binding"/>
    <property type="evidence" value="ECO:0007669"/>
    <property type="project" value="UniProtKB-KW"/>
</dbReference>
<evidence type="ECO:0000256" key="11">
    <source>
        <dbReference type="ARBA" id="ARBA00023180"/>
    </source>
</evidence>
<dbReference type="PROSITE" id="PS50267">
    <property type="entry name" value="NA_NEUROTRAN_SYMP_3"/>
    <property type="match status" value="1"/>
</dbReference>
<feature type="region of interest" description="Disordered" evidence="16">
    <location>
        <begin position="120"/>
        <end position="153"/>
    </location>
</feature>
<name>A0AAW0UKW6_SCYPA</name>
<evidence type="ECO:0000256" key="6">
    <source>
        <dbReference type="ARBA" id="ARBA00022970"/>
    </source>
</evidence>
<dbReference type="Proteomes" id="UP001487740">
    <property type="component" value="Unassembled WGS sequence"/>
</dbReference>
<evidence type="ECO:0000256" key="8">
    <source>
        <dbReference type="ARBA" id="ARBA00023053"/>
    </source>
</evidence>
<comment type="caution">
    <text evidence="18">The sequence shown here is derived from an EMBL/GenBank/DDBJ whole genome shotgun (WGS) entry which is preliminary data.</text>
</comment>
<keyword evidence="4 17" id="KW-0812">Transmembrane</keyword>
<gene>
    <name evidence="18" type="ORF">O3P69_003423</name>
</gene>
<dbReference type="SUPFAM" id="SSF161070">
    <property type="entry name" value="SNF-like"/>
    <property type="match status" value="1"/>
</dbReference>
<feature type="transmembrane region" description="Helical" evidence="17">
    <location>
        <begin position="90"/>
        <end position="111"/>
    </location>
</feature>
<accession>A0AAW0UKW6</accession>
<feature type="transmembrane region" description="Helical" evidence="17">
    <location>
        <begin position="44"/>
        <end position="61"/>
    </location>
</feature>
<evidence type="ECO:0000256" key="10">
    <source>
        <dbReference type="ARBA" id="ARBA00023136"/>
    </source>
</evidence>
<evidence type="ECO:0000256" key="1">
    <source>
        <dbReference type="ARBA" id="ARBA00004141"/>
    </source>
</evidence>
<dbReference type="GO" id="GO:0005886">
    <property type="term" value="C:plasma membrane"/>
    <property type="evidence" value="ECO:0007669"/>
    <property type="project" value="TreeGrafter"/>
</dbReference>
<dbReference type="GO" id="GO:0089718">
    <property type="term" value="P:amino acid import across plasma membrane"/>
    <property type="evidence" value="ECO:0007669"/>
    <property type="project" value="TreeGrafter"/>
</dbReference>
<evidence type="ECO:0000256" key="9">
    <source>
        <dbReference type="ARBA" id="ARBA00023065"/>
    </source>
</evidence>
<keyword evidence="8 15" id="KW-0915">Sodium</keyword>
<keyword evidence="6" id="KW-0029">Amino-acid transport</keyword>
<evidence type="ECO:0000256" key="17">
    <source>
        <dbReference type="SAM" id="Phobius"/>
    </source>
</evidence>
<comment type="subcellular location">
    <subcellularLocation>
        <location evidence="1">Membrane</location>
        <topology evidence="1">Multi-pass membrane protein</topology>
    </subcellularLocation>
</comment>
<keyword evidence="15" id="KW-0479">Metal-binding</keyword>
<dbReference type="PANTHER" id="PTHR11616:SF321">
    <property type="entry name" value="SODIUM-DEPENDENT NUTRIENT AMINO ACID TRANSPORTER 1-RELATED"/>
    <property type="match status" value="1"/>
</dbReference>
<evidence type="ECO:0000256" key="2">
    <source>
        <dbReference type="ARBA" id="ARBA00006459"/>
    </source>
</evidence>
<evidence type="ECO:0000256" key="4">
    <source>
        <dbReference type="ARBA" id="ARBA00022692"/>
    </source>
</evidence>
<organism evidence="18 19">
    <name type="scientific">Scylla paramamosain</name>
    <name type="common">Mud crab</name>
    <dbReference type="NCBI Taxonomy" id="85552"/>
    <lineage>
        <taxon>Eukaryota</taxon>
        <taxon>Metazoa</taxon>
        <taxon>Ecdysozoa</taxon>
        <taxon>Arthropoda</taxon>
        <taxon>Crustacea</taxon>
        <taxon>Multicrustacea</taxon>
        <taxon>Malacostraca</taxon>
        <taxon>Eumalacostraca</taxon>
        <taxon>Eucarida</taxon>
        <taxon>Decapoda</taxon>
        <taxon>Pleocyemata</taxon>
        <taxon>Brachyura</taxon>
        <taxon>Eubrachyura</taxon>
        <taxon>Portunoidea</taxon>
        <taxon>Portunidae</taxon>
        <taxon>Portuninae</taxon>
        <taxon>Scylla</taxon>
    </lineage>
</organism>
<evidence type="ECO:0000256" key="5">
    <source>
        <dbReference type="ARBA" id="ARBA00022847"/>
    </source>
</evidence>
<dbReference type="GO" id="GO:0005283">
    <property type="term" value="F:amino acid:sodium symporter activity"/>
    <property type="evidence" value="ECO:0007669"/>
    <property type="project" value="TreeGrafter"/>
</dbReference>
<feature type="binding site" evidence="15">
    <location>
        <position position="97"/>
    </location>
    <ligand>
        <name>Na(+)</name>
        <dbReference type="ChEBI" id="CHEBI:29101"/>
        <label>1</label>
    </ligand>
</feature>
<keyword evidence="7 17" id="KW-1133">Transmembrane helix</keyword>
<keyword evidence="5" id="KW-0769">Symport</keyword>
<evidence type="ECO:0000256" key="3">
    <source>
        <dbReference type="ARBA" id="ARBA00022448"/>
    </source>
</evidence>
<dbReference type="InterPro" id="IPR000175">
    <property type="entry name" value="Na/ntran_symport"/>
</dbReference>
<comment type="function">
    <text evidence="13">Unusual broad substrate spectrum amino acid:sodium cotransporter that promotes absorption of the D isomers of essential amino acids. Neutral amino acids are the preferred substrates, especially methionine and phenylalanine.</text>
</comment>
<dbReference type="Pfam" id="PF00209">
    <property type="entry name" value="SNF"/>
    <property type="match status" value="1"/>
</dbReference>
<sequence>MLRVTGTTWEDMGDMQWELVGLMALAWLIVGTCLARGIRTTGNIVYFTALFPYAVMIILFIREGAYRGLEFYILKPNVTRLMEIEVWSEAAVQIFFSLGVCFGSLITLSSYNKFTNNCMSSSEHAPRDRRKQPANTGRHQPINDQQRVKRSEEARANQTLRRTYLPGRFRDMLCWPLERAYSRTLSL</sequence>
<evidence type="ECO:0000256" key="7">
    <source>
        <dbReference type="ARBA" id="ARBA00022989"/>
    </source>
</evidence>
<comment type="similarity">
    <text evidence="2">Belongs to the sodium:neurotransmitter symporter (SNF) (TC 2.A.22) family.</text>
</comment>
<keyword evidence="9" id="KW-0406">Ion transport</keyword>
<evidence type="ECO:0000313" key="18">
    <source>
        <dbReference type="EMBL" id="KAK8399292.1"/>
    </source>
</evidence>
<feature type="compositionally biased region" description="Polar residues" evidence="16">
    <location>
        <begin position="133"/>
        <end position="145"/>
    </location>
</feature>
<reference evidence="18 19" key="1">
    <citation type="submission" date="2023-03" db="EMBL/GenBank/DDBJ databases">
        <title>High-quality genome of Scylla paramamosain provides insights in environmental adaptation.</title>
        <authorList>
            <person name="Zhang L."/>
        </authorList>
    </citation>
    <scope>NUCLEOTIDE SEQUENCE [LARGE SCALE GENOMIC DNA]</scope>
    <source>
        <strain evidence="18">LZ_2023a</strain>
        <tissue evidence="18">Muscle</tissue>
    </source>
</reference>
<keyword evidence="3" id="KW-0813">Transport</keyword>
<evidence type="ECO:0000256" key="14">
    <source>
        <dbReference type="ARBA" id="ARBA00040215"/>
    </source>
</evidence>
<evidence type="ECO:0000313" key="19">
    <source>
        <dbReference type="Proteomes" id="UP001487740"/>
    </source>
</evidence>
<protein>
    <recommendedName>
        <fullName evidence="14">Sodium-dependent nutrient amino acid transporter 1</fullName>
    </recommendedName>
</protein>
<dbReference type="EMBL" id="JARAKH010000011">
    <property type="protein sequence ID" value="KAK8399292.1"/>
    <property type="molecule type" value="Genomic_DNA"/>
</dbReference>
<keyword evidence="19" id="KW-1185">Reference proteome</keyword>
<keyword evidence="11" id="KW-0325">Glycoprotein</keyword>
<keyword evidence="12" id="KW-0739">Sodium transport</keyword>
<evidence type="ECO:0000256" key="12">
    <source>
        <dbReference type="ARBA" id="ARBA00023201"/>
    </source>
</evidence>
<dbReference type="InterPro" id="IPR037272">
    <property type="entry name" value="SNS_sf"/>
</dbReference>
<dbReference type="PANTHER" id="PTHR11616">
    <property type="entry name" value="SODIUM/CHLORIDE DEPENDENT TRANSPORTER"/>
    <property type="match status" value="1"/>
</dbReference>
<feature type="transmembrane region" description="Helical" evidence="17">
    <location>
        <begin position="20"/>
        <end position="37"/>
    </location>
</feature>
<proteinExistence type="inferred from homology"/>
<evidence type="ECO:0000256" key="15">
    <source>
        <dbReference type="PIRSR" id="PIRSR600175-1"/>
    </source>
</evidence>
<keyword evidence="10 17" id="KW-0472">Membrane</keyword>
<evidence type="ECO:0000256" key="13">
    <source>
        <dbReference type="ARBA" id="ARBA00037785"/>
    </source>
</evidence>
<evidence type="ECO:0000256" key="16">
    <source>
        <dbReference type="SAM" id="MobiDB-lite"/>
    </source>
</evidence>
<dbReference type="AlphaFoldDB" id="A0AAW0UKW6"/>